<accession>X1P7R6</accession>
<feature type="non-terminal residue" evidence="1">
    <location>
        <position position="1"/>
    </location>
</feature>
<name>X1P7R6_9ZZZZ</name>
<reference evidence="1" key="1">
    <citation type="journal article" date="2014" name="Front. Microbiol.">
        <title>High frequency of phylogenetically diverse reductive dehalogenase-homologous genes in deep subseafloor sedimentary metagenomes.</title>
        <authorList>
            <person name="Kawai M."/>
            <person name="Futagami T."/>
            <person name="Toyoda A."/>
            <person name="Takaki Y."/>
            <person name="Nishi S."/>
            <person name="Hori S."/>
            <person name="Arai W."/>
            <person name="Tsubouchi T."/>
            <person name="Morono Y."/>
            <person name="Uchiyama I."/>
            <person name="Ito T."/>
            <person name="Fujiyama A."/>
            <person name="Inagaki F."/>
            <person name="Takami H."/>
        </authorList>
    </citation>
    <scope>NUCLEOTIDE SEQUENCE</scope>
    <source>
        <strain evidence="1">Expedition CK06-06</strain>
    </source>
</reference>
<comment type="caution">
    <text evidence="1">The sequence shown here is derived from an EMBL/GenBank/DDBJ whole genome shotgun (WGS) entry which is preliminary data.</text>
</comment>
<proteinExistence type="predicted"/>
<dbReference type="AlphaFoldDB" id="X1P7R6"/>
<organism evidence="1">
    <name type="scientific">marine sediment metagenome</name>
    <dbReference type="NCBI Taxonomy" id="412755"/>
    <lineage>
        <taxon>unclassified sequences</taxon>
        <taxon>metagenomes</taxon>
        <taxon>ecological metagenomes</taxon>
    </lineage>
</organism>
<dbReference type="EMBL" id="BARV01033640">
    <property type="protein sequence ID" value="GAI52367.1"/>
    <property type="molecule type" value="Genomic_DNA"/>
</dbReference>
<sequence length="246" mass="28607">VSFIRNYLELPNDTDYLLLALWIFHTYLIEKFNETPILYFYGVKETGKTRAGEVLEQLGFRCERLTSPTEATLFRSASYFKTSLIIDEIKLWGLDGNPEVARLIKSRYKRGLMVSRCNLDKRGEDQIEYFDVFSPLVICTTESIPDAIESRCITFLMQKNARAAVEKSIDEDSAKKLRNKLTIFRSIYLQEDLPEIEQIARRRLNEIMSPLYQTLMVIDSERKEAFKMIVEGIETAKEEEEGLSLE</sequence>
<feature type="non-terminal residue" evidence="1">
    <location>
        <position position="246"/>
    </location>
</feature>
<gene>
    <name evidence="1" type="ORF">S06H3_52841</name>
</gene>
<evidence type="ECO:0000313" key="1">
    <source>
        <dbReference type="EMBL" id="GAI52367.1"/>
    </source>
</evidence>
<protein>
    <submittedName>
        <fullName evidence="1">Uncharacterized protein</fullName>
    </submittedName>
</protein>